<dbReference type="InterPro" id="IPR005467">
    <property type="entry name" value="His_kinase_dom"/>
</dbReference>
<evidence type="ECO:0000256" key="4">
    <source>
        <dbReference type="ARBA" id="ARBA00022553"/>
    </source>
</evidence>
<evidence type="ECO:0000256" key="11">
    <source>
        <dbReference type="SAM" id="Phobius"/>
    </source>
</evidence>
<dbReference type="InterPro" id="IPR003594">
    <property type="entry name" value="HATPase_dom"/>
</dbReference>
<evidence type="ECO:0000256" key="9">
    <source>
        <dbReference type="ARBA" id="ARBA00023012"/>
    </source>
</evidence>
<evidence type="ECO:0000259" key="13">
    <source>
        <dbReference type="PROSITE" id="PS50885"/>
    </source>
</evidence>
<evidence type="ECO:0000256" key="8">
    <source>
        <dbReference type="ARBA" id="ARBA00022989"/>
    </source>
</evidence>
<dbReference type="GO" id="GO:0016301">
    <property type="term" value="F:kinase activity"/>
    <property type="evidence" value="ECO:0007669"/>
    <property type="project" value="UniProtKB-KW"/>
</dbReference>
<keyword evidence="7 14" id="KW-0418">Kinase</keyword>
<evidence type="ECO:0000259" key="12">
    <source>
        <dbReference type="PROSITE" id="PS50109"/>
    </source>
</evidence>
<dbReference type="PRINTS" id="PR00344">
    <property type="entry name" value="BCTRLSENSOR"/>
</dbReference>
<dbReference type="InterPro" id="IPR003660">
    <property type="entry name" value="HAMP_dom"/>
</dbReference>
<dbReference type="EC" id="2.7.13.3" evidence="3"/>
<dbReference type="PROSITE" id="PS50885">
    <property type="entry name" value="HAMP"/>
    <property type="match status" value="1"/>
</dbReference>
<reference evidence="14 15" key="1">
    <citation type="submission" date="2024-05" db="EMBL/GenBank/DDBJ databases">
        <authorList>
            <person name="Liu Q."/>
            <person name="Xin Y.-H."/>
        </authorList>
    </citation>
    <scope>NUCLEOTIDE SEQUENCE [LARGE SCALE GENOMIC DNA]</scope>
    <source>
        <strain evidence="14 15">CGMCC 1.10181</strain>
    </source>
</reference>
<dbReference type="Pfam" id="PF02518">
    <property type="entry name" value="HATPase_c"/>
    <property type="match status" value="1"/>
</dbReference>
<dbReference type="Gene3D" id="3.30.565.10">
    <property type="entry name" value="Histidine kinase-like ATPase, C-terminal domain"/>
    <property type="match status" value="1"/>
</dbReference>
<comment type="catalytic activity">
    <reaction evidence="1">
        <text>ATP + protein L-histidine = ADP + protein N-phospho-L-histidine.</text>
        <dbReference type="EC" id="2.7.13.3"/>
    </reaction>
</comment>
<organism evidence="14 15">
    <name type="scientific">Sphingomonas oligophenolica</name>
    <dbReference type="NCBI Taxonomy" id="301154"/>
    <lineage>
        <taxon>Bacteria</taxon>
        <taxon>Pseudomonadati</taxon>
        <taxon>Pseudomonadota</taxon>
        <taxon>Alphaproteobacteria</taxon>
        <taxon>Sphingomonadales</taxon>
        <taxon>Sphingomonadaceae</taxon>
        <taxon>Sphingomonas</taxon>
    </lineage>
</organism>
<dbReference type="SUPFAM" id="SSF47384">
    <property type="entry name" value="Homodimeric domain of signal transducing histidine kinase"/>
    <property type="match status" value="1"/>
</dbReference>
<keyword evidence="9" id="KW-0902">Two-component regulatory system</keyword>
<feature type="transmembrane region" description="Helical" evidence="11">
    <location>
        <begin position="33"/>
        <end position="53"/>
    </location>
</feature>
<keyword evidence="4" id="KW-0597">Phosphoprotein</keyword>
<dbReference type="SMART" id="SM00387">
    <property type="entry name" value="HATPase_c"/>
    <property type="match status" value="1"/>
</dbReference>
<name>A0ABU9XWS1_9SPHN</name>
<keyword evidence="8 11" id="KW-1133">Transmembrane helix</keyword>
<dbReference type="Gene3D" id="1.10.287.130">
    <property type="match status" value="1"/>
</dbReference>
<feature type="domain" description="HAMP" evidence="13">
    <location>
        <begin position="191"/>
        <end position="244"/>
    </location>
</feature>
<dbReference type="SUPFAM" id="SSF55874">
    <property type="entry name" value="ATPase domain of HSP90 chaperone/DNA topoisomerase II/histidine kinase"/>
    <property type="match status" value="1"/>
</dbReference>
<dbReference type="InterPro" id="IPR004358">
    <property type="entry name" value="Sig_transdc_His_kin-like_C"/>
</dbReference>
<keyword evidence="6 11" id="KW-0812">Transmembrane</keyword>
<keyword evidence="5" id="KW-0808">Transferase</keyword>
<gene>
    <name evidence="14" type="ORF">ABC974_00015</name>
</gene>
<evidence type="ECO:0000256" key="7">
    <source>
        <dbReference type="ARBA" id="ARBA00022777"/>
    </source>
</evidence>
<dbReference type="SMART" id="SM00388">
    <property type="entry name" value="HisKA"/>
    <property type="match status" value="1"/>
</dbReference>
<evidence type="ECO:0000256" key="3">
    <source>
        <dbReference type="ARBA" id="ARBA00012438"/>
    </source>
</evidence>
<evidence type="ECO:0000313" key="15">
    <source>
        <dbReference type="Proteomes" id="UP001419910"/>
    </source>
</evidence>
<evidence type="ECO:0000256" key="5">
    <source>
        <dbReference type="ARBA" id="ARBA00022679"/>
    </source>
</evidence>
<comment type="subcellular location">
    <subcellularLocation>
        <location evidence="2">Membrane</location>
        <topology evidence="2">Multi-pass membrane protein</topology>
    </subcellularLocation>
</comment>
<sequence length="458" mass="49942">MPCSLPSPPMDNAANRSRNVTGPTLFRQIATRLIGFTLLFALLDVAIVVFTYSRQPESLAQELLNLEARKAQSATALAPDLLAGPPGADHWSARYVDRLEETAVLPQTRSAAGPGTLMDWTRRERVPGGYRISGVRSVVQDGRQRWLFMQFEGDGIRPYVPVIVNEIVQHVALPLIPLSALLLLFNIVAVRRVLTPLKRAEAEVDALDPEHGLSRLSEAPAPREVNTLVRAVNRALARLDESMAILRGFTANAAHELRTPLSIMQLSLDRLPPSEVRDELQADTQHMTRLVGQMLDLAQADALAVEPRVLVDLAEIGRDVVAAMAPKAFASNRDLRFEAIGETRVLGHAEAITRIYRNLIDNALAHAPGDTPIDVTAGPGPQLSVRDYGHGIADEDLPHIFERFWRKDRRKTDGAGLGLGIVQRLAQAHGGEITVKNAPGGGALFRVFFAAPATPGRV</sequence>
<dbReference type="Pfam" id="PF00512">
    <property type="entry name" value="HisKA"/>
    <property type="match status" value="1"/>
</dbReference>
<dbReference type="CDD" id="cd00075">
    <property type="entry name" value="HATPase"/>
    <property type="match status" value="1"/>
</dbReference>
<comment type="caution">
    <text evidence="14">The sequence shown here is derived from an EMBL/GenBank/DDBJ whole genome shotgun (WGS) entry which is preliminary data.</text>
</comment>
<dbReference type="Proteomes" id="UP001419910">
    <property type="component" value="Unassembled WGS sequence"/>
</dbReference>
<accession>A0ABU9XWS1</accession>
<dbReference type="InterPro" id="IPR050428">
    <property type="entry name" value="TCS_sensor_his_kinase"/>
</dbReference>
<evidence type="ECO:0000256" key="2">
    <source>
        <dbReference type="ARBA" id="ARBA00004141"/>
    </source>
</evidence>
<dbReference type="InterPro" id="IPR036097">
    <property type="entry name" value="HisK_dim/P_sf"/>
</dbReference>
<evidence type="ECO:0000313" key="14">
    <source>
        <dbReference type="EMBL" id="MEN2788000.1"/>
    </source>
</evidence>
<dbReference type="CDD" id="cd00082">
    <property type="entry name" value="HisKA"/>
    <property type="match status" value="1"/>
</dbReference>
<dbReference type="EMBL" id="JBDIME010000001">
    <property type="protein sequence ID" value="MEN2788000.1"/>
    <property type="molecule type" value="Genomic_DNA"/>
</dbReference>
<keyword evidence="10 11" id="KW-0472">Membrane</keyword>
<dbReference type="PROSITE" id="PS50109">
    <property type="entry name" value="HIS_KIN"/>
    <property type="match status" value="1"/>
</dbReference>
<evidence type="ECO:0000256" key="6">
    <source>
        <dbReference type="ARBA" id="ARBA00022692"/>
    </source>
</evidence>
<dbReference type="PANTHER" id="PTHR45436">
    <property type="entry name" value="SENSOR HISTIDINE KINASE YKOH"/>
    <property type="match status" value="1"/>
</dbReference>
<dbReference type="RefSeq" id="WP_343887573.1">
    <property type="nucleotide sequence ID" value="NZ_BAAAEH010000005.1"/>
</dbReference>
<feature type="transmembrane region" description="Helical" evidence="11">
    <location>
        <begin position="167"/>
        <end position="189"/>
    </location>
</feature>
<proteinExistence type="predicted"/>
<dbReference type="PANTHER" id="PTHR45436:SF15">
    <property type="entry name" value="SENSOR HISTIDINE KINASE CUSS"/>
    <property type="match status" value="1"/>
</dbReference>
<keyword evidence="15" id="KW-1185">Reference proteome</keyword>
<evidence type="ECO:0000256" key="10">
    <source>
        <dbReference type="ARBA" id="ARBA00023136"/>
    </source>
</evidence>
<dbReference type="InterPro" id="IPR003661">
    <property type="entry name" value="HisK_dim/P_dom"/>
</dbReference>
<feature type="domain" description="Histidine kinase" evidence="12">
    <location>
        <begin position="252"/>
        <end position="453"/>
    </location>
</feature>
<protein>
    <recommendedName>
        <fullName evidence="3">histidine kinase</fullName>
        <ecNumber evidence="3">2.7.13.3</ecNumber>
    </recommendedName>
</protein>
<dbReference type="InterPro" id="IPR036890">
    <property type="entry name" value="HATPase_C_sf"/>
</dbReference>
<evidence type="ECO:0000256" key="1">
    <source>
        <dbReference type="ARBA" id="ARBA00000085"/>
    </source>
</evidence>